<dbReference type="Proteomes" id="UP000234275">
    <property type="component" value="Unassembled WGS sequence"/>
</dbReference>
<evidence type="ECO:0000313" key="1">
    <source>
        <dbReference type="EMBL" id="PLB45285.1"/>
    </source>
</evidence>
<keyword evidence="2" id="KW-1185">Reference proteome</keyword>
<dbReference type="EMBL" id="MSFO01000008">
    <property type="protein sequence ID" value="PLB45285.1"/>
    <property type="molecule type" value="Genomic_DNA"/>
</dbReference>
<gene>
    <name evidence="1" type="ORF">P170DRAFT_479802</name>
</gene>
<proteinExistence type="predicted"/>
<accession>A0A2I2FXC3</accession>
<organism evidence="1 2">
    <name type="scientific">Aspergillus steynii IBT 23096</name>
    <dbReference type="NCBI Taxonomy" id="1392250"/>
    <lineage>
        <taxon>Eukaryota</taxon>
        <taxon>Fungi</taxon>
        <taxon>Dikarya</taxon>
        <taxon>Ascomycota</taxon>
        <taxon>Pezizomycotina</taxon>
        <taxon>Eurotiomycetes</taxon>
        <taxon>Eurotiomycetidae</taxon>
        <taxon>Eurotiales</taxon>
        <taxon>Aspergillaceae</taxon>
        <taxon>Aspergillus</taxon>
        <taxon>Aspergillus subgen. Circumdati</taxon>
    </lineage>
</organism>
<protein>
    <submittedName>
        <fullName evidence="1">Uncharacterized protein</fullName>
    </submittedName>
</protein>
<comment type="caution">
    <text evidence="1">The sequence shown here is derived from an EMBL/GenBank/DDBJ whole genome shotgun (WGS) entry which is preliminary data.</text>
</comment>
<sequence>MGSEGIDAANGLTKTENLVASDRKRHHCAQYAEVLGMDLYRTNTRSDTSEPEGLGRQFLRRADPLLIPWLLEANLWSWRRPVEDLANLPLFDSFSLRLAQRRSSFLLLELFASLPRRSPLDFLDVAGRALPSVCSGSLTCVRADSAVDNFAGDSRSPLPPPSGPSQLSG</sequence>
<dbReference type="AlphaFoldDB" id="A0A2I2FXC3"/>
<dbReference type="VEuPathDB" id="FungiDB:P170DRAFT_479802"/>
<name>A0A2I2FXC3_9EURO</name>
<dbReference type="GeneID" id="36561419"/>
<dbReference type="RefSeq" id="XP_024700587.1">
    <property type="nucleotide sequence ID" value="XM_024853721.1"/>
</dbReference>
<evidence type="ECO:0000313" key="2">
    <source>
        <dbReference type="Proteomes" id="UP000234275"/>
    </source>
</evidence>
<reference evidence="1 2" key="1">
    <citation type="submission" date="2016-12" db="EMBL/GenBank/DDBJ databases">
        <title>The genomes of Aspergillus section Nigri reveals drivers in fungal speciation.</title>
        <authorList>
            <consortium name="DOE Joint Genome Institute"/>
            <person name="Vesth T.C."/>
            <person name="Nybo J."/>
            <person name="Theobald S."/>
            <person name="Brandl J."/>
            <person name="Frisvad J.C."/>
            <person name="Nielsen K.F."/>
            <person name="Lyhne E.K."/>
            <person name="Kogle M.E."/>
            <person name="Kuo A."/>
            <person name="Riley R."/>
            <person name="Clum A."/>
            <person name="Nolan M."/>
            <person name="Lipzen A."/>
            <person name="Salamov A."/>
            <person name="Henrissat B."/>
            <person name="Wiebenga A."/>
            <person name="De Vries R.P."/>
            <person name="Grigoriev I.V."/>
            <person name="Mortensen U.H."/>
            <person name="Andersen M.R."/>
            <person name="Baker S.E."/>
        </authorList>
    </citation>
    <scope>NUCLEOTIDE SEQUENCE [LARGE SCALE GENOMIC DNA]</scope>
    <source>
        <strain evidence="1 2">IBT 23096</strain>
    </source>
</reference>